<dbReference type="PANTHER" id="PTHR10837:SF11">
    <property type="entry name" value="PROTEIN-ARGININE DEIMINASE TYPE-1"/>
    <property type="match status" value="1"/>
</dbReference>
<dbReference type="GO" id="GO:0004668">
    <property type="term" value="F:protein-arginine deiminase activity"/>
    <property type="evidence" value="ECO:0007669"/>
    <property type="project" value="UniProtKB-EC"/>
</dbReference>
<keyword evidence="4" id="KW-0963">Cytoplasm</keyword>
<evidence type="ECO:0000259" key="10">
    <source>
        <dbReference type="Pfam" id="PF08526"/>
    </source>
</evidence>
<dbReference type="InterPro" id="IPR008972">
    <property type="entry name" value="Cupredoxin"/>
</dbReference>
<feature type="active site" evidence="8">
    <location>
        <position position="471"/>
    </location>
</feature>
<dbReference type="Gene3D" id="2.60.40.1700">
    <property type="entry name" value="Protein-arginine deiminase, central domain"/>
    <property type="match status" value="1"/>
</dbReference>
<dbReference type="InterPro" id="IPR036556">
    <property type="entry name" value="PAD_central_sf"/>
</dbReference>
<evidence type="ECO:0000313" key="12">
    <source>
        <dbReference type="Ensembl" id="ENSVKKP00000020153.1"/>
    </source>
</evidence>
<comment type="subcellular location">
    <subcellularLocation>
        <location evidence="1">Cytoplasm</location>
    </subcellularLocation>
</comment>
<dbReference type="SUPFAM" id="SSF110083">
    <property type="entry name" value="Peptidylarginine deiminase Pad4, middle domain"/>
    <property type="match status" value="1"/>
</dbReference>
<comment type="similarity">
    <text evidence="2">Belongs to the protein arginine deiminase family.</text>
</comment>
<dbReference type="GO" id="GO:0005737">
    <property type="term" value="C:cytoplasm"/>
    <property type="evidence" value="ECO:0007669"/>
    <property type="project" value="UniProtKB-SubCell"/>
</dbReference>
<dbReference type="GO" id="GO:0005634">
    <property type="term" value="C:nucleus"/>
    <property type="evidence" value="ECO:0007669"/>
    <property type="project" value="TreeGrafter"/>
</dbReference>
<comment type="catalytic activity">
    <reaction evidence="7">
        <text>L-arginyl-[protein] + H2O = L-citrullyl-[protein] + NH4(+)</text>
        <dbReference type="Rhea" id="RHEA:18089"/>
        <dbReference type="Rhea" id="RHEA-COMP:10532"/>
        <dbReference type="Rhea" id="RHEA-COMP:10588"/>
        <dbReference type="ChEBI" id="CHEBI:15377"/>
        <dbReference type="ChEBI" id="CHEBI:28938"/>
        <dbReference type="ChEBI" id="CHEBI:29965"/>
        <dbReference type="ChEBI" id="CHEBI:83397"/>
        <dbReference type="EC" id="3.5.3.15"/>
    </reaction>
</comment>
<dbReference type="GO" id="GO:0005509">
    <property type="term" value="F:calcium ion binding"/>
    <property type="evidence" value="ECO:0007669"/>
    <property type="project" value="InterPro"/>
</dbReference>
<dbReference type="Gene3D" id="2.60.40.1860">
    <property type="entry name" value="Protein-arginine deiminase, N-terminal domain"/>
    <property type="match status" value="1"/>
</dbReference>
<dbReference type="SUPFAM" id="SSF55909">
    <property type="entry name" value="Pentein"/>
    <property type="match status" value="1"/>
</dbReference>
<dbReference type="SUPFAM" id="SSF49503">
    <property type="entry name" value="Cupredoxins"/>
    <property type="match status" value="1"/>
</dbReference>
<dbReference type="InterPro" id="IPR013733">
    <property type="entry name" value="Prot_Arg_deaminase_cen_dom"/>
</dbReference>
<keyword evidence="6" id="KW-0106">Calcium</keyword>
<feature type="domain" description="Protein-arginine deiminase (PAD) N-terminal" evidence="10">
    <location>
        <begin position="32"/>
        <end position="95"/>
    </location>
</feature>
<dbReference type="Pfam" id="PF08526">
    <property type="entry name" value="PAD_N"/>
    <property type="match status" value="1"/>
</dbReference>
<feature type="domain" description="Protein-arginine deiminase C-terminal" evidence="9">
    <location>
        <begin position="285"/>
        <end position="652"/>
    </location>
</feature>
<evidence type="ECO:0000256" key="6">
    <source>
        <dbReference type="ARBA" id="ARBA00022837"/>
    </source>
</evidence>
<evidence type="ECO:0000259" key="9">
    <source>
        <dbReference type="Pfam" id="PF03068"/>
    </source>
</evidence>
<feature type="active site" evidence="8">
    <location>
        <position position="473"/>
    </location>
</feature>
<evidence type="ECO:0000256" key="5">
    <source>
        <dbReference type="ARBA" id="ARBA00022801"/>
    </source>
</evidence>
<dbReference type="Pfam" id="PF08527">
    <property type="entry name" value="PAD_M"/>
    <property type="match status" value="1"/>
</dbReference>
<dbReference type="Pfam" id="PF03068">
    <property type="entry name" value="PAD"/>
    <property type="match status" value="1"/>
</dbReference>
<keyword evidence="13" id="KW-1185">Reference proteome</keyword>
<reference evidence="12" key="1">
    <citation type="submission" date="2025-08" db="UniProtKB">
        <authorList>
            <consortium name="Ensembl"/>
        </authorList>
    </citation>
    <scope>IDENTIFICATION</scope>
</reference>
<accession>A0A8D2LDV1</accession>
<dbReference type="PIRSF" id="PIRSF001247">
    <property type="entry name" value="Protein-arginine_deiminase"/>
    <property type="match status" value="1"/>
</dbReference>
<dbReference type="InterPro" id="IPR013530">
    <property type="entry name" value="PAD_C"/>
</dbReference>
<feature type="domain" description="Protein-arginine deiminase (PAD) central" evidence="11">
    <location>
        <begin position="122"/>
        <end position="278"/>
    </location>
</feature>
<evidence type="ECO:0000256" key="8">
    <source>
        <dbReference type="PIRSR" id="PIRSR001247-1"/>
    </source>
</evidence>
<dbReference type="AlphaFoldDB" id="A0A8D2LDV1"/>
<dbReference type="EC" id="3.5.3.15" evidence="3"/>
<reference evidence="12" key="2">
    <citation type="submission" date="2025-09" db="UniProtKB">
        <authorList>
            <consortium name="Ensembl"/>
        </authorList>
    </citation>
    <scope>IDENTIFICATION</scope>
</reference>
<protein>
    <recommendedName>
        <fullName evidence="3">protein-arginine deiminase</fullName>
        <ecNumber evidence="3">3.5.3.15</ecNumber>
    </recommendedName>
</protein>
<evidence type="ECO:0000256" key="2">
    <source>
        <dbReference type="ARBA" id="ARBA00008166"/>
    </source>
</evidence>
<dbReference type="Proteomes" id="UP000694545">
    <property type="component" value="Unplaced"/>
</dbReference>
<sequence length="655" mass="73108">PACLGLSKVSLTGPPQAPCPSSFLLGMVFCSFRSAPAGATGFDVWGTPGVNLYIVHNAEVLKIPSCVPRWPLNARVEVIVHQAMSSHLGVLTVQVKSKHEVGKAHLAQGRCSPLSPVFSCLEISLDADINRSGTVTRRARNKKNWTWGPNGKGAILLVNCDKDDREQSCSSSNLPMSSSDLRDMSLMILTTRGPDDIFDDHQLVLHVSASDDNKVGVFHAQGKCSGSLSKYKHVLGSGKLSYLVERCGQAEDFFYVEGLAFPDTDFTGLVSFHATLLEELPEAPIFSDTVVFRVAPWIMTPNTLQPVTVYVCRREAHGAEGQEDVKKLTQKAGCKLVICPEIENKGDRWIQDEMEFGYVQAPHKSFPVVFDSPRDRGLKNFPFKKILGPDFGYVTREAAQEKLSSLDSFGNLEVSPPVTVRGKEYPLGRILIGTYFPTYGDQVVKDIQDFLYAQEVQSPIELYSDWLFVGHVDEFLTFIPAGDRKGFRLLLASPSACFKLLKEKNQEGYGDALMFDGKAKILSDKSLKSCNEYFQKCIDWNRDVLKEELDLTEEDIIDIPQLFERSSSCKAHAYFPDLVNMIVLGKYLGIPKPFGPIIHEQCCLEAEVRRLLEPLGLSCTFIDDFKTYHALYGEIHCGTNTRRKPFSFKWWNMTP</sequence>
<dbReference type="FunFam" id="2.60.40.1700:FF:000001">
    <property type="entry name" value="Protein-arginine deiminase type-2"/>
    <property type="match status" value="1"/>
</dbReference>
<evidence type="ECO:0000256" key="7">
    <source>
        <dbReference type="ARBA" id="ARBA00048487"/>
    </source>
</evidence>
<evidence type="ECO:0000256" key="4">
    <source>
        <dbReference type="ARBA" id="ARBA00022490"/>
    </source>
</evidence>
<dbReference type="InterPro" id="IPR013732">
    <property type="entry name" value="PAD_N"/>
</dbReference>
<dbReference type="InterPro" id="IPR038685">
    <property type="entry name" value="PAD_N_sf"/>
</dbReference>
<dbReference type="Ensembl" id="ENSVKKT00000020649.1">
    <property type="protein sequence ID" value="ENSVKKP00000020153.1"/>
    <property type="gene ID" value="ENSVKKG00000013603.1"/>
</dbReference>
<dbReference type="InterPro" id="IPR004303">
    <property type="entry name" value="PAD"/>
</dbReference>
<evidence type="ECO:0000259" key="11">
    <source>
        <dbReference type="Pfam" id="PF08527"/>
    </source>
</evidence>
<feature type="active site" evidence="8">
    <location>
        <position position="637"/>
    </location>
</feature>
<evidence type="ECO:0000313" key="13">
    <source>
        <dbReference type="Proteomes" id="UP000694545"/>
    </source>
</evidence>
<dbReference type="PANTHER" id="PTHR10837">
    <property type="entry name" value="PEPTIDYLARGININE DEIMINASE"/>
    <property type="match status" value="1"/>
</dbReference>
<feature type="active site" evidence="8">
    <location>
        <position position="352"/>
    </location>
</feature>
<dbReference type="FunFam" id="3.75.10.10:FF:000003">
    <property type="entry name" value="Protein-arginine deiminase type-2"/>
    <property type="match status" value="1"/>
</dbReference>
<evidence type="ECO:0000256" key="1">
    <source>
        <dbReference type="ARBA" id="ARBA00004496"/>
    </source>
</evidence>
<name>A0A8D2LDV1_VARKO</name>
<keyword evidence="5" id="KW-0378">Hydrolase</keyword>
<organism evidence="12 13">
    <name type="scientific">Varanus komodoensis</name>
    <name type="common">Komodo dragon</name>
    <dbReference type="NCBI Taxonomy" id="61221"/>
    <lineage>
        <taxon>Eukaryota</taxon>
        <taxon>Metazoa</taxon>
        <taxon>Chordata</taxon>
        <taxon>Craniata</taxon>
        <taxon>Vertebrata</taxon>
        <taxon>Euteleostomi</taxon>
        <taxon>Lepidosauria</taxon>
        <taxon>Squamata</taxon>
        <taxon>Bifurcata</taxon>
        <taxon>Unidentata</taxon>
        <taxon>Episquamata</taxon>
        <taxon>Toxicofera</taxon>
        <taxon>Anguimorpha</taxon>
        <taxon>Paleoanguimorpha</taxon>
        <taxon>Varanoidea</taxon>
        <taxon>Varanidae</taxon>
        <taxon>Varanus</taxon>
    </lineage>
</organism>
<proteinExistence type="inferred from homology"/>
<dbReference type="Gene3D" id="3.75.10.10">
    <property type="entry name" value="L-arginine/glycine Amidinotransferase, Chain A"/>
    <property type="match status" value="1"/>
</dbReference>
<evidence type="ECO:0000256" key="3">
    <source>
        <dbReference type="ARBA" id="ARBA00012200"/>
    </source>
</evidence>